<sequence length="190" mass="21414">MPASLIACLQDAGPIPEADQALILQAWRPRAVAEGETLFAAGHICQERFFIEEGVLRIMVLQPSGKEVTHFFLKEGQLCTILHSFDNQVPAAESIQAACAAQVLAITRPRLEELYQQLPYLRAYISQITQRALLEKIQIRNAYLGLDSTTRYQQFLRQQPDVVRRVPLADVASYLGITPQSLSRIRKNIR</sequence>
<comment type="caution">
    <text evidence="2">The sequence shown here is derived from an EMBL/GenBank/DDBJ whole genome shotgun (WGS) entry which is preliminary data.</text>
</comment>
<evidence type="ECO:0000313" key="2">
    <source>
        <dbReference type="EMBL" id="MBF9141583.1"/>
    </source>
</evidence>
<reference evidence="2 3" key="1">
    <citation type="submission" date="2020-11" db="EMBL/GenBank/DDBJ databases">
        <authorList>
            <person name="Kim M.K."/>
        </authorList>
    </citation>
    <scope>NUCLEOTIDE SEQUENCE [LARGE SCALE GENOMIC DNA]</scope>
    <source>
        <strain evidence="2 3">BT439</strain>
    </source>
</reference>
<dbReference type="EMBL" id="JADQDP010000002">
    <property type="protein sequence ID" value="MBF9141583.1"/>
    <property type="molecule type" value="Genomic_DNA"/>
</dbReference>
<dbReference type="Gene3D" id="2.60.120.10">
    <property type="entry name" value="Jelly Rolls"/>
    <property type="match status" value="1"/>
</dbReference>
<keyword evidence="3" id="KW-1185">Reference proteome</keyword>
<dbReference type="RefSeq" id="WP_196285936.1">
    <property type="nucleotide sequence ID" value="NZ_JADQDP010000002.1"/>
</dbReference>
<dbReference type="Pfam" id="PF00027">
    <property type="entry name" value="cNMP_binding"/>
    <property type="match status" value="1"/>
</dbReference>
<evidence type="ECO:0000313" key="3">
    <source>
        <dbReference type="Proteomes" id="UP000645610"/>
    </source>
</evidence>
<protein>
    <submittedName>
        <fullName evidence="2">Crp/Fnr family transcriptional regulator</fullName>
    </submittedName>
</protein>
<evidence type="ECO:0000259" key="1">
    <source>
        <dbReference type="PROSITE" id="PS50042"/>
    </source>
</evidence>
<feature type="domain" description="Cyclic nucleotide-binding" evidence="1">
    <location>
        <begin position="23"/>
        <end position="114"/>
    </location>
</feature>
<dbReference type="InterPro" id="IPR014710">
    <property type="entry name" value="RmlC-like_jellyroll"/>
</dbReference>
<dbReference type="InterPro" id="IPR018490">
    <property type="entry name" value="cNMP-bd_dom_sf"/>
</dbReference>
<dbReference type="AlphaFoldDB" id="A0A931FJ76"/>
<name>A0A931FJ76_9BACT</name>
<gene>
    <name evidence="2" type="ORF">I2I01_08050</name>
</gene>
<dbReference type="SUPFAM" id="SSF51206">
    <property type="entry name" value="cAMP-binding domain-like"/>
    <property type="match status" value="1"/>
</dbReference>
<dbReference type="CDD" id="cd00038">
    <property type="entry name" value="CAP_ED"/>
    <property type="match status" value="1"/>
</dbReference>
<dbReference type="SMART" id="SM00100">
    <property type="entry name" value="cNMP"/>
    <property type="match status" value="1"/>
</dbReference>
<organism evidence="2 3">
    <name type="scientific">Hymenobacter properus</name>
    <dbReference type="NCBI Taxonomy" id="2791026"/>
    <lineage>
        <taxon>Bacteria</taxon>
        <taxon>Pseudomonadati</taxon>
        <taxon>Bacteroidota</taxon>
        <taxon>Cytophagia</taxon>
        <taxon>Cytophagales</taxon>
        <taxon>Hymenobacteraceae</taxon>
        <taxon>Hymenobacter</taxon>
    </lineage>
</organism>
<dbReference type="PROSITE" id="PS50042">
    <property type="entry name" value="CNMP_BINDING_3"/>
    <property type="match status" value="1"/>
</dbReference>
<dbReference type="InterPro" id="IPR000595">
    <property type="entry name" value="cNMP-bd_dom"/>
</dbReference>
<accession>A0A931FJ76</accession>
<proteinExistence type="predicted"/>
<dbReference type="Proteomes" id="UP000645610">
    <property type="component" value="Unassembled WGS sequence"/>
</dbReference>